<feature type="region of interest" description="Disordered" evidence="1">
    <location>
        <begin position="101"/>
        <end position="164"/>
    </location>
</feature>
<feature type="chain" id="PRO_5035756533" evidence="2">
    <location>
        <begin position="19"/>
        <end position="164"/>
    </location>
</feature>
<feature type="compositionally biased region" description="Basic and acidic residues" evidence="1">
    <location>
        <begin position="116"/>
        <end position="126"/>
    </location>
</feature>
<sequence>MYKHYILALGAIFCCAQCLPLDATHSESTSTSQLHLVVNNSTQSTNYHLTPVMSELENIDQQIDDQLKAILPYLNFFFDSLLGQPKSADEDDCINDMVIELVPDETASPSTTSTDNKSDQKSEDKSATNPDTANTKENANDKPLPKPDADSTPDKAAKKIQSNS</sequence>
<gene>
    <name evidence="3" type="primary">jg2514</name>
    <name evidence="3" type="ORF">PAEG_LOCUS20022</name>
</gene>
<keyword evidence="2" id="KW-0732">Signal</keyword>
<dbReference type="EMBL" id="CAKXAJ010025789">
    <property type="protein sequence ID" value="CAH2244004.1"/>
    <property type="molecule type" value="Genomic_DNA"/>
</dbReference>
<feature type="signal peptide" evidence="2">
    <location>
        <begin position="1"/>
        <end position="18"/>
    </location>
</feature>
<dbReference type="Proteomes" id="UP000838756">
    <property type="component" value="Unassembled WGS sequence"/>
</dbReference>
<feature type="compositionally biased region" description="Polar residues" evidence="1">
    <location>
        <begin position="127"/>
        <end position="137"/>
    </location>
</feature>
<evidence type="ECO:0000313" key="3">
    <source>
        <dbReference type="EMBL" id="CAH2244004.1"/>
    </source>
</evidence>
<dbReference type="OrthoDB" id="6898384at2759"/>
<comment type="caution">
    <text evidence="3">The sequence shown here is derived from an EMBL/GenBank/DDBJ whole genome shotgun (WGS) entry which is preliminary data.</text>
</comment>
<dbReference type="AlphaFoldDB" id="A0A8S4RY16"/>
<protein>
    <submittedName>
        <fullName evidence="3">Jg2514 protein</fullName>
    </submittedName>
</protein>
<reference evidence="3" key="1">
    <citation type="submission" date="2022-03" db="EMBL/GenBank/DDBJ databases">
        <authorList>
            <person name="Lindestad O."/>
        </authorList>
    </citation>
    <scope>NUCLEOTIDE SEQUENCE</scope>
</reference>
<name>A0A8S4RY16_9NEOP</name>
<proteinExistence type="predicted"/>
<evidence type="ECO:0000256" key="1">
    <source>
        <dbReference type="SAM" id="MobiDB-lite"/>
    </source>
</evidence>
<evidence type="ECO:0000313" key="4">
    <source>
        <dbReference type="Proteomes" id="UP000838756"/>
    </source>
</evidence>
<organism evidence="3 4">
    <name type="scientific">Pararge aegeria aegeria</name>
    <dbReference type="NCBI Taxonomy" id="348720"/>
    <lineage>
        <taxon>Eukaryota</taxon>
        <taxon>Metazoa</taxon>
        <taxon>Ecdysozoa</taxon>
        <taxon>Arthropoda</taxon>
        <taxon>Hexapoda</taxon>
        <taxon>Insecta</taxon>
        <taxon>Pterygota</taxon>
        <taxon>Neoptera</taxon>
        <taxon>Endopterygota</taxon>
        <taxon>Lepidoptera</taxon>
        <taxon>Glossata</taxon>
        <taxon>Ditrysia</taxon>
        <taxon>Papilionoidea</taxon>
        <taxon>Nymphalidae</taxon>
        <taxon>Satyrinae</taxon>
        <taxon>Satyrini</taxon>
        <taxon>Parargina</taxon>
        <taxon>Pararge</taxon>
    </lineage>
</organism>
<feature type="compositionally biased region" description="Basic and acidic residues" evidence="1">
    <location>
        <begin position="138"/>
        <end position="157"/>
    </location>
</feature>
<evidence type="ECO:0000256" key="2">
    <source>
        <dbReference type="SAM" id="SignalP"/>
    </source>
</evidence>
<keyword evidence="4" id="KW-1185">Reference proteome</keyword>
<accession>A0A8S4RY16</accession>